<dbReference type="GO" id="GO:0003887">
    <property type="term" value="F:DNA-directed DNA polymerase activity"/>
    <property type="evidence" value="ECO:0007669"/>
    <property type="project" value="UniProtKB-EC"/>
</dbReference>
<name>A0ABV6EYH6_9BRAD</name>
<keyword evidence="1" id="KW-0808">Transferase</keyword>
<evidence type="ECO:0000313" key="1">
    <source>
        <dbReference type="EMBL" id="MFC0243287.1"/>
    </source>
</evidence>
<dbReference type="Pfam" id="PF04364">
    <property type="entry name" value="DNA_pol3_chi"/>
    <property type="match status" value="1"/>
</dbReference>
<dbReference type="Gene3D" id="3.40.50.10110">
    <property type="entry name" value="DNA polymerase III subunit chi"/>
    <property type="match status" value="1"/>
</dbReference>
<dbReference type="RefSeq" id="WP_378392039.1">
    <property type="nucleotide sequence ID" value="NZ_JBHLWM010000008.1"/>
</dbReference>
<keyword evidence="1" id="KW-0548">Nucleotidyltransferase</keyword>
<proteinExistence type="predicted"/>
<dbReference type="SUPFAM" id="SSF102400">
    <property type="entry name" value="DNA polymerase III chi subunit"/>
    <property type="match status" value="1"/>
</dbReference>
<dbReference type="NCBIfam" id="NF004347">
    <property type="entry name" value="PRK05728.1-4"/>
    <property type="match status" value="1"/>
</dbReference>
<dbReference type="InterPro" id="IPR007459">
    <property type="entry name" value="DNA_pol3_chi"/>
</dbReference>
<dbReference type="PANTHER" id="PTHR38767">
    <property type="entry name" value="DNA POLYMERASE III SUBUNIT CHI"/>
    <property type="match status" value="1"/>
</dbReference>
<organism evidence="1 2">
    <name type="scientific">Rhodopseudomonas telluris</name>
    <dbReference type="NCBI Taxonomy" id="644215"/>
    <lineage>
        <taxon>Bacteria</taxon>
        <taxon>Pseudomonadati</taxon>
        <taxon>Pseudomonadota</taxon>
        <taxon>Alphaproteobacteria</taxon>
        <taxon>Hyphomicrobiales</taxon>
        <taxon>Nitrobacteraceae</taxon>
        <taxon>Rhodopseudomonas</taxon>
    </lineage>
</organism>
<evidence type="ECO:0000313" key="2">
    <source>
        <dbReference type="Proteomes" id="UP001589775"/>
    </source>
</evidence>
<dbReference type="InterPro" id="IPR036768">
    <property type="entry name" value="PolIII_chi_sf"/>
</dbReference>
<keyword evidence="2" id="KW-1185">Reference proteome</keyword>
<dbReference type="Proteomes" id="UP001589775">
    <property type="component" value="Unassembled WGS sequence"/>
</dbReference>
<reference evidence="1 2" key="1">
    <citation type="submission" date="2024-09" db="EMBL/GenBank/DDBJ databases">
        <authorList>
            <person name="Sun Q."/>
            <person name="Mori K."/>
        </authorList>
    </citation>
    <scope>NUCLEOTIDE SEQUENCE [LARGE SCALE GENOMIC DNA]</scope>
    <source>
        <strain evidence="1 2">KCTC 23279</strain>
    </source>
</reference>
<accession>A0ABV6EYH6</accession>
<comment type="caution">
    <text evidence="1">The sequence shown here is derived from an EMBL/GenBank/DDBJ whole genome shotgun (WGS) entry which is preliminary data.</text>
</comment>
<gene>
    <name evidence="1" type="ORF">ACFFJ6_22570</name>
</gene>
<sequence length="150" mass="17060">MTEVLFYHLQGRTIEQVLPPLLEKSLARGWRVVVQAGSEERADALDGHLWTYRDDSFLPHATWRVPDAPQQPILLTAEDSNPNAASVRFLLDSAALPADAESYDRMVLLFDGDDDDAVAMARDAWKQCKARGFDVTYWQADAEGRWQRRQ</sequence>
<dbReference type="EMBL" id="JBHLWM010000008">
    <property type="protein sequence ID" value="MFC0243287.1"/>
    <property type="molecule type" value="Genomic_DNA"/>
</dbReference>
<dbReference type="EC" id="2.7.7.7" evidence="1"/>
<protein>
    <submittedName>
        <fullName evidence="1">DNA polymerase III subunit chi</fullName>
        <ecNumber evidence="1">2.7.7.7</ecNumber>
    </submittedName>
</protein>
<dbReference type="PANTHER" id="PTHR38767:SF1">
    <property type="entry name" value="DNA POLYMERASE III SUBUNIT CHI"/>
    <property type="match status" value="1"/>
</dbReference>